<evidence type="ECO:0000256" key="3">
    <source>
        <dbReference type="ARBA" id="ARBA00023136"/>
    </source>
</evidence>
<dbReference type="Proteomes" id="UP000747542">
    <property type="component" value="Unassembled WGS sequence"/>
</dbReference>
<organism evidence="6 7">
    <name type="scientific">Homarus americanus</name>
    <name type="common">American lobster</name>
    <dbReference type="NCBI Taxonomy" id="6706"/>
    <lineage>
        <taxon>Eukaryota</taxon>
        <taxon>Metazoa</taxon>
        <taxon>Ecdysozoa</taxon>
        <taxon>Arthropoda</taxon>
        <taxon>Crustacea</taxon>
        <taxon>Multicrustacea</taxon>
        <taxon>Malacostraca</taxon>
        <taxon>Eumalacostraca</taxon>
        <taxon>Eucarida</taxon>
        <taxon>Decapoda</taxon>
        <taxon>Pleocyemata</taxon>
        <taxon>Astacidea</taxon>
        <taxon>Nephropoidea</taxon>
        <taxon>Nephropidae</taxon>
        <taxon>Homarus</taxon>
    </lineage>
</organism>
<keyword evidence="4" id="KW-0186">Copper</keyword>
<keyword evidence="4" id="KW-0187">Copper transport</keyword>
<keyword evidence="4" id="KW-0406">Ion transport</keyword>
<comment type="subcellular location">
    <subcellularLocation>
        <location evidence="4">Membrane</location>
        <topology evidence="4">Multi-pass membrane protein</topology>
    </subcellularLocation>
</comment>
<dbReference type="Pfam" id="PF04145">
    <property type="entry name" value="Ctr"/>
    <property type="match status" value="1"/>
</dbReference>
<protein>
    <recommendedName>
        <fullName evidence="4">Copper transport protein</fullName>
    </recommendedName>
</protein>
<dbReference type="PANTHER" id="PTHR12483:SF115">
    <property type="entry name" value="COPPER TRANSPORT PROTEIN"/>
    <property type="match status" value="1"/>
</dbReference>
<name>A0A8J5JWH2_HOMAM</name>
<feature type="transmembrane region" description="Helical" evidence="4">
    <location>
        <begin position="175"/>
        <end position="195"/>
    </location>
</feature>
<dbReference type="AlphaFoldDB" id="A0A8J5JWH2"/>
<feature type="region of interest" description="Disordered" evidence="5">
    <location>
        <begin position="210"/>
        <end position="230"/>
    </location>
</feature>
<evidence type="ECO:0000313" key="7">
    <source>
        <dbReference type="Proteomes" id="UP000747542"/>
    </source>
</evidence>
<evidence type="ECO:0000313" key="6">
    <source>
        <dbReference type="EMBL" id="KAG7165842.1"/>
    </source>
</evidence>
<feature type="transmembrane region" description="Helical" evidence="4">
    <location>
        <begin position="56"/>
        <end position="78"/>
    </location>
</feature>
<evidence type="ECO:0000256" key="5">
    <source>
        <dbReference type="SAM" id="MobiDB-lite"/>
    </source>
</evidence>
<evidence type="ECO:0000256" key="4">
    <source>
        <dbReference type="RuleBase" id="RU367022"/>
    </source>
</evidence>
<comment type="similarity">
    <text evidence="4">Belongs to the copper transporter (Ctr) (TC 1.A.56) family. SLC31A subfamily.</text>
</comment>
<dbReference type="GO" id="GO:0016020">
    <property type="term" value="C:membrane"/>
    <property type="evidence" value="ECO:0007669"/>
    <property type="project" value="UniProtKB-SubCell"/>
</dbReference>
<keyword evidence="2 4" id="KW-1133">Transmembrane helix</keyword>
<comment type="caution">
    <text evidence="6">The sequence shown here is derived from an EMBL/GenBank/DDBJ whole genome shotgun (WGS) entry which is preliminary data.</text>
</comment>
<proteinExistence type="inferred from homology"/>
<keyword evidence="3 4" id="KW-0472">Membrane</keyword>
<evidence type="ECO:0000256" key="1">
    <source>
        <dbReference type="ARBA" id="ARBA00022692"/>
    </source>
</evidence>
<feature type="transmembrane region" description="Helical" evidence="4">
    <location>
        <begin position="147"/>
        <end position="169"/>
    </location>
</feature>
<dbReference type="GO" id="GO:0005375">
    <property type="term" value="F:copper ion transmembrane transporter activity"/>
    <property type="evidence" value="ECO:0007669"/>
    <property type="project" value="UniProtKB-UniRule"/>
</dbReference>
<reference evidence="6" key="1">
    <citation type="journal article" date="2021" name="Sci. Adv.">
        <title>The American lobster genome reveals insights on longevity, neural, and immune adaptations.</title>
        <authorList>
            <person name="Polinski J.M."/>
            <person name="Zimin A.V."/>
            <person name="Clark K.F."/>
            <person name="Kohn A.B."/>
            <person name="Sadowski N."/>
            <person name="Timp W."/>
            <person name="Ptitsyn A."/>
            <person name="Khanna P."/>
            <person name="Romanova D.Y."/>
            <person name="Williams P."/>
            <person name="Greenwood S.J."/>
            <person name="Moroz L.L."/>
            <person name="Walt D.R."/>
            <person name="Bodnar A.G."/>
        </authorList>
    </citation>
    <scope>NUCLEOTIDE SEQUENCE</scope>
    <source>
        <strain evidence="6">GMGI-L3</strain>
    </source>
</reference>
<dbReference type="EMBL" id="JAHLQT010023275">
    <property type="protein sequence ID" value="KAG7165842.1"/>
    <property type="molecule type" value="Genomic_DNA"/>
</dbReference>
<accession>A0A8J5JWH2</accession>
<sequence>MSGGMEGHESPVSSILDTIIGSQQTELLEMLHVPVLHTGVNEVLLLSSFTTNSPGALAFACFLLVIFAILLEVLRLLLWWAENKFMTGGETARASCDCKHCTSLTVSLPGAGDRKNYSAIHDTQDSTESSNTLTTQPSPMSSSIRHMFLGTAGLLQFVIHVASLLFMLIAMTMNVYIILSLGVGSALGKVITIIARKILLEKCQAVGSGDDNGHGAPAGPMLTRSCDKNI</sequence>
<keyword evidence="4" id="KW-0813">Transport</keyword>
<keyword evidence="1 4" id="KW-0812">Transmembrane</keyword>
<keyword evidence="7" id="KW-1185">Reference proteome</keyword>
<gene>
    <name evidence="6" type="ORF">Hamer_G020874</name>
</gene>
<evidence type="ECO:0000256" key="2">
    <source>
        <dbReference type="ARBA" id="ARBA00022989"/>
    </source>
</evidence>
<dbReference type="PANTHER" id="PTHR12483">
    <property type="entry name" value="SOLUTE CARRIER FAMILY 31 COPPER TRANSPORTERS"/>
    <property type="match status" value="1"/>
</dbReference>
<dbReference type="InterPro" id="IPR007274">
    <property type="entry name" value="Cop_transporter"/>
</dbReference>